<dbReference type="EMBL" id="FOCX01000026">
    <property type="protein sequence ID" value="SEO99256.1"/>
    <property type="molecule type" value="Genomic_DNA"/>
</dbReference>
<evidence type="ECO:0000313" key="2">
    <source>
        <dbReference type="EMBL" id="SEO99256.1"/>
    </source>
</evidence>
<organism evidence="2 3">
    <name type="scientific">Halorientalis persicus</name>
    <dbReference type="NCBI Taxonomy" id="1367881"/>
    <lineage>
        <taxon>Archaea</taxon>
        <taxon>Methanobacteriati</taxon>
        <taxon>Methanobacteriota</taxon>
        <taxon>Stenosarchaea group</taxon>
        <taxon>Halobacteria</taxon>
        <taxon>Halobacteriales</taxon>
        <taxon>Haloarculaceae</taxon>
        <taxon>Halorientalis</taxon>
    </lineage>
</organism>
<dbReference type="RefSeq" id="WP_139203609.1">
    <property type="nucleotide sequence ID" value="NZ_FOCX01000026.1"/>
</dbReference>
<gene>
    <name evidence="2" type="ORF">SAMN05216388_102614</name>
</gene>
<feature type="compositionally biased region" description="Basic and acidic residues" evidence="1">
    <location>
        <begin position="225"/>
        <end position="236"/>
    </location>
</feature>
<dbReference type="AlphaFoldDB" id="A0A1H8U850"/>
<feature type="compositionally biased region" description="Polar residues" evidence="1">
    <location>
        <begin position="237"/>
        <end position="246"/>
    </location>
</feature>
<evidence type="ECO:0000313" key="3">
    <source>
        <dbReference type="Proteomes" id="UP000198775"/>
    </source>
</evidence>
<protein>
    <submittedName>
        <fullName evidence="2">Uncharacterized protein</fullName>
    </submittedName>
</protein>
<proteinExistence type="predicted"/>
<sequence>MASSQISLPIGGINDQCGLCGTPLFETDDVGLFGLNGLTCVDCYLNFARYSPSWGSIKLENGQNLGVHTVAGHPQSPYYDGDSVGIVILDPEWTYEHTPDHTASIFSGLTQNEREFVYRLAADTWSDDIATIPVPEDAWEAIRDFHHRGDNTLSPYLTARESLVPPFAVTPNRIYATEIRGDNDQDAIVSRLKSCGKNNDNTTTNSSLSEFEVESSTTTENSTDETEKQESTDKQRTGQSNLGSFG</sequence>
<accession>A0A1H8U850</accession>
<feature type="region of interest" description="Disordered" evidence="1">
    <location>
        <begin position="194"/>
        <end position="246"/>
    </location>
</feature>
<dbReference type="Proteomes" id="UP000198775">
    <property type="component" value="Unassembled WGS sequence"/>
</dbReference>
<evidence type="ECO:0000256" key="1">
    <source>
        <dbReference type="SAM" id="MobiDB-lite"/>
    </source>
</evidence>
<keyword evidence="3" id="KW-1185">Reference proteome</keyword>
<feature type="compositionally biased region" description="Low complexity" evidence="1">
    <location>
        <begin position="198"/>
        <end position="221"/>
    </location>
</feature>
<name>A0A1H8U850_9EURY</name>
<reference evidence="3" key="1">
    <citation type="submission" date="2016-10" db="EMBL/GenBank/DDBJ databases">
        <authorList>
            <person name="Varghese N."/>
            <person name="Submissions S."/>
        </authorList>
    </citation>
    <scope>NUCLEOTIDE SEQUENCE [LARGE SCALE GENOMIC DNA]</scope>
    <source>
        <strain evidence="3">IBRC-M 10043</strain>
    </source>
</reference>